<evidence type="ECO:0000256" key="2">
    <source>
        <dbReference type="ARBA" id="ARBA00023136"/>
    </source>
</evidence>
<gene>
    <name evidence="6" type="ORF">ACFPT7_21085</name>
</gene>
<dbReference type="SUPFAM" id="SSF49464">
    <property type="entry name" value="Carboxypeptidase regulatory domain-like"/>
    <property type="match status" value="1"/>
</dbReference>
<proteinExistence type="predicted"/>
<dbReference type="RefSeq" id="WP_263332494.1">
    <property type="nucleotide sequence ID" value="NZ_JAGSYH010000001.1"/>
</dbReference>
<evidence type="ECO:0000259" key="5">
    <source>
        <dbReference type="Pfam" id="PF25183"/>
    </source>
</evidence>
<feature type="domain" description="TonB-dependent transporter Oar-like beta-barrel" evidence="5">
    <location>
        <begin position="270"/>
        <end position="1191"/>
    </location>
</feature>
<keyword evidence="4" id="KW-0732">Signal</keyword>
<dbReference type="Pfam" id="PF25183">
    <property type="entry name" value="OMP_b-brl_4"/>
    <property type="match status" value="1"/>
</dbReference>
<evidence type="ECO:0000256" key="4">
    <source>
        <dbReference type="SAM" id="SignalP"/>
    </source>
</evidence>
<dbReference type="InterPro" id="IPR057601">
    <property type="entry name" value="Oar-like_b-barrel"/>
</dbReference>
<dbReference type="EMBL" id="JBHSPH010000010">
    <property type="protein sequence ID" value="MFC5864816.1"/>
    <property type="molecule type" value="Genomic_DNA"/>
</dbReference>
<evidence type="ECO:0000256" key="1">
    <source>
        <dbReference type="ARBA" id="ARBA00004442"/>
    </source>
</evidence>
<dbReference type="InterPro" id="IPR008969">
    <property type="entry name" value="CarboxyPept-like_regulatory"/>
</dbReference>
<dbReference type="InterPro" id="IPR036942">
    <property type="entry name" value="Beta-barrel_TonB_sf"/>
</dbReference>
<dbReference type="Proteomes" id="UP001596091">
    <property type="component" value="Unassembled WGS sequence"/>
</dbReference>
<evidence type="ECO:0000313" key="7">
    <source>
        <dbReference type="Proteomes" id="UP001596091"/>
    </source>
</evidence>
<organism evidence="6 7">
    <name type="scientific">Acidicapsa dinghuensis</name>
    <dbReference type="NCBI Taxonomy" id="2218256"/>
    <lineage>
        <taxon>Bacteria</taxon>
        <taxon>Pseudomonadati</taxon>
        <taxon>Acidobacteriota</taxon>
        <taxon>Terriglobia</taxon>
        <taxon>Terriglobales</taxon>
        <taxon>Acidobacteriaceae</taxon>
        <taxon>Acidicapsa</taxon>
    </lineage>
</organism>
<keyword evidence="7" id="KW-1185">Reference proteome</keyword>
<dbReference type="Gene3D" id="2.60.40.1120">
    <property type="entry name" value="Carboxypeptidase-like, regulatory domain"/>
    <property type="match status" value="1"/>
</dbReference>
<name>A0ABW1EKL0_9BACT</name>
<comment type="caution">
    <text evidence="6">The sequence shown here is derived from an EMBL/GenBank/DDBJ whole genome shotgun (WGS) entry which is preliminary data.</text>
</comment>
<keyword evidence="2" id="KW-0472">Membrane</keyword>
<protein>
    <submittedName>
        <fullName evidence="6">Carboxypeptidase regulatory-like domain-containing protein</fullName>
    </submittedName>
</protein>
<dbReference type="Pfam" id="PF13620">
    <property type="entry name" value="CarboxypepD_reg"/>
    <property type="match status" value="1"/>
</dbReference>
<feature type="chain" id="PRO_5046989931" evidence="4">
    <location>
        <begin position="41"/>
        <end position="1198"/>
    </location>
</feature>
<sequence>MNRMNLRPKSNSGRQRRLSFIAALATMSICMLVASLPAAAQQITGTFEGTVKDAQGAVIAGAQVRAINVETNLSRVETTNSQGVYIIENLPVGHYNVEVESPGFQKFLQENLLLTVEQTQTLNVTLTVGAASQTVTVTEAPPLINTSDAVLGRTIEPDEIVGLPLVNRNIYSEVTLTPGVMANGNSPSSNPSGNPTLATGLYIEDVQINGSMDGGSAAVAFYLDGGNNITGMRNYGNPSPNPDAVEEFRVETSAFGAQYGQFSAAVVSVVTKSGTNQFHGGLFEFNRNTDFNANSWAPAHNAQGQIIVTPYHRNQFGGDVGGPVKKDKSFFFFSYGGVRQVTDTVFTGAITPTANERLGDFTGDTFTVYTPGAAHTAANQVDGTNSSPNCQVAAPNCIPQALLDTTIANFDNVNNKIGSSIPLPNGALNPSKGGGAYAGLFPTPTTEDEYLGKYDQNLGDKDHVAATFFWSRNVLGASPGGNVPWTINQSASDSTNINLSEVHTFSPATANQAWLSYTRAAGGRVNLPFSGPASQTLTSYGSNFLIQGPPALPSFSETNFSATTTNAGPFTGSDNYELRDMISITKGKHNLFIGGEFALDKTMFFADLLNFASISFATSAPTSTGNVTSDWVTGQASSAEQDSPYVTHLSTWHVAAFVQDNYRFTPRFTANLGVRWDIDTPPVDAHNRTESFIPGQQSTVAPLAPEGLLFPGDAGIGRGIISTKYYHLSPRVGFAYDPFGDGKTSIRGAAGIFFGTVAGNEWNQPGNAIPFALRPQTGEGPLNSITNFYSYPGDFPSTASGGGLFPYTYTSSSPTFISGPGGATEAISPKFKYPYVYQFNLSVQRQLPGRVTLTAAYVGALSHQLPNFIDVNYAPYSTAFGTPSTSATSIADRRQFDPCVGACPKGAAAINNGTGILGAQIVDLLSNLTANYNSLQISASKQLFHNFSASGFYVWSHALDSFEPDADGLSSPQDSGYFGAPFTSQNNSLGAVGGGIQEEYGSMNADVRHNAAISGTWNLDYFHGDNKIVKEVVNGWQISPIVYLHSGGVFTVTTGANKSFDSTNNQRPDAVSGQNPVLSPHRCRVCATNSETSEWFNTAAFTANGPGVTGGIGPGGADGNVARNSLFGPGFKDIDMGLFRNIKFERGIVFQLRGEATNVFNLVSLANPTASLASGNYGKITSAAGTQRIIQVGGRLTF</sequence>
<comment type="subcellular location">
    <subcellularLocation>
        <location evidence="1">Cell outer membrane</location>
    </subcellularLocation>
</comment>
<reference evidence="7" key="1">
    <citation type="journal article" date="2019" name="Int. J. Syst. Evol. Microbiol.">
        <title>The Global Catalogue of Microorganisms (GCM) 10K type strain sequencing project: providing services to taxonomists for standard genome sequencing and annotation.</title>
        <authorList>
            <consortium name="The Broad Institute Genomics Platform"/>
            <consortium name="The Broad Institute Genome Sequencing Center for Infectious Disease"/>
            <person name="Wu L."/>
            <person name="Ma J."/>
        </authorList>
    </citation>
    <scope>NUCLEOTIDE SEQUENCE [LARGE SCALE GENOMIC DNA]</scope>
    <source>
        <strain evidence="7">JCM 4087</strain>
    </source>
</reference>
<dbReference type="Gene3D" id="2.40.170.20">
    <property type="entry name" value="TonB-dependent receptor, beta-barrel domain"/>
    <property type="match status" value="1"/>
</dbReference>
<evidence type="ECO:0000256" key="3">
    <source>
        <dbReference type="ARBA" id="ARBA00023237"/>
    </source>
</evidence>
<dbReference type="SUPFAM" id="SSF56935">
    <property type="entry name" value="Porins"/>
    <property type="match status" value="1"/>
</dbReference>
<feature type="signal peptide" evidence="4">
    <location>
        <begin position="1"/>
        <end position="40"/>
    </location>
</feature>
<keyword evidence="3" id="KW-0998">Cell outer membrane</keyword>
<accession>A0ABW1EKL0</accession>
<evidence type="ECO:0000313" key="6">
    <source>
        <dbReference type="EMBL" id="MFC5864816.1"/>
    </source>
</evidence>